<comment type="caution">
    <text evidence="2">The sequence shown here is derived from an EMBL/GenBank/DDBJ whole genome shotgun (WGS) entry which is preliminary data.</text>
</comment>
<reference evidence="2 3" key="1">
    <citation type="submission" date="2007-06" db="EMBL/GenBank/DDBJ databases">
        <authorList>
            <person name="Shimkets L."/>
            <person name="Ferriera S."/>
            <person name="Johnson J."/>
            <person name="Kravitz S."/>
            <person name="Beeson K."/>
            <person name="Sutton G."/>
            <person name="Rogers Y.-H."/>
            <person name="Friedman R."/>
            <person name="Frazier M."/>
            <person name="Venter J.C."/>
        </authorList>
    </citation>
    <scope>NUCLEOTIDE SEQUENCE [LARGE SCALE GENOMIC DNA]</scope>
    <source>
        <strain evidence="2 3">SIR-1</strain>
    </source>
</reference>
<dbReference type="OrthoDB" id="9861644at2"/>
<feature type="compositionally biased region" description="Polar residues" evidence="1">
    <location>
        <begin position="86"/>
        <end position="97"/>
    </location>
</feature>
<gene>
    <name evidence="2" type="ORF">PPSIR1_19859</name>
</gene>
<evidence type="ECO:0000313" key="2">
    <source>
        <dbReference type="EMBL" id="EDM75963.1"/>
    </source>
</evidence>
<proteinExistence type="predicted"/>
<dbReference type="RefSeq" id="WP_006974864.1">
    <property type="nucleotide sequence ID" value="NZ_ABCS01000076.1"/>
</dbReference>
<organism evidence="2 3">
    <name type="scientific">Plesiocystis pacifica SIR-1</name>
    <dbReference type="NCBI Taxonomy" id="391625"/>
    <lineage>
        <taxon>Bacteria</taxon>
        <taxon>Pseudomonadati</taxon>
        <taxon>Myxococcota</taxon>
        <taxon>Polyangia</taxon>
        <taxon>Nannocystales</taxon>
        <taxon>Nannocystaceae</taxon>
        <taxon>Plesiocystis</taxon>
    </lineage>
</organism>
<dbReference type="AlphaFoldDB" id="A6GDS4"/>
<protein>
    <submittedName>
        <fullName evidence="2">Uncharacterized protein</fullName>
    </submittedName>
</protein>
<keyword evidence="3" id="KW-1185">Reference proteome</keyword>
<dbReference type="STRING" id="391625.PPSIR1_19859"/>
<dbReference type="Proteomes" id="UP000005801">
    <property type="component" value="Unassembled WGS sequence"/>
</dbReference>
<dbReference type="EMBL" id="ABCS01000076">
    <property type="protein sequence ID" value="EDM75963.1"/>
    <property type="molecule type" value="Genomic_DNA"/>
</dbReference>
<evidence type="ECO:0000313" key="3">
    <source>
        <dbReference type="Proteomes" id="UP000005801"/>
    </source>
</evidence>
<name>A6GDS4_9BACT</name>
<evidence type="ECO:0000256" key="1">
    <source>
        <dbReference type="SAM" id="MobiDB-lite"/>
    </source>
</evidence>
<feature type="region of interest" description="Disordered" evidence="1">
    <location>
        <begin position="86"/>
        <end position="112"/>
    </location>
</feature>
<accession>A6GDS4</accession>
<sequence length="112" mass="11603">MNYNFIDEAAPTLDTTIDPTGSVTLSNGIEQGDLLTDNFGARSVSVSIAPPSGWSLDRVVWTSGGTGTFAVPAAGAETEHPFQYTVSQNGTSQTASGSFKIKRQSDGDGTGD</sequence>